<dbReference type="KEGG" id="abs:AZOBR_p260019"/>
<dbReference type="AlphaFoldDB" id="A0A9P1JXP5"/>
<sequence length="433" mass="48049">MQSRSPCRRATWPGGAVAGPHTGGSPARHRPASPAACYRAGWPAKSSGRVGCHWHRRGCDAWSPACRDPSGSGQSPRPPFCWNAGAVHRRPIPVDGVGIAEPVEQHAMQSLPYPGPMPLVQTPPAGHPRAAAHLHRQKLPRDARAQHEQDAGQRRTIVQPGPSAFWLGRLRRDQRFDDRPQGVGNKRGCHAPTNRSWPVLLRTLMLIGRNFRHVRGSRGRVLNLQDSCRIQAGLWIRMVKSGDNPATGLTIAFHHSIIHQEFMIMRSFTLFLGISMLLFSIANAAEPEETKKTDPLSLTVSGVLASNAGNQSVRFDLAGLQALGSVEIATSTPWTDGVRKFHGVEIYRILDAVGAQGNFVNAVAANDYRVRIPVEDFRRFGVIAAFEMDGVRLNPRDKGYLWIVYPRDQHSELMQKSYNERWIWQLKAIEVTD</sequence>
<dbReference type="Gene3D" id="3.90.420.10">
    <property type="entry name" value="Oxidoreductase, molybdopterin-binding domain"/>
    <property type="match status" value="1"/>
</dbReference>
<keyword evidence="3" id="KW-1185">Reference proteome</keyword>
<feature type="region of interest" description="Disordered" evidence="1">
    <location>
        <begin position="1"/>
        <end position="34"/>
    </location>
</feature>
<protein>
    <recommendedName>
        <fullName evidence="4">Oxidoreductase molybdopterin-binding domain-containing protein</fullName>
    </recommendedName>
</protein>
<keyword evidence="2" id="KW-0614">Plasmid</keyword>
<dbReference type="Proteomes" id="UP000007319">
    <property type="component" value="Plasmid AZOBR_p2"/>
</dbReference>
<geneLocation type="plasmid" evidence="2 3">
    <name>AZOBR_p2</name>
</geneLocation>
<organism evidence="2 3">
    <name type="scientific">Azospirillum baldaniorum</name>
    <dbReference type="NCBI Taxonomy" id="1064539"/>
    <lineage>
        <taxon>Bacteria</taxon>
        <taxon>Pseudomonadati</taxon>
        <taxon>Pseudomonadota</taxon>
        <taxon>Alphaproteobacteria</taxon>
        <taxon>Rhodospirillales</taxon>
        <taxon>Azospirillaceae</taxon>
        <taxon>Azospirillum</taxon>
    </lineage>
</organism>
<evidence type="ECO:0000313" key="3">
    <source>
        <dbReference type="Proteomes" id="UP000007319"/>
    </source>
</evidence>
<evidence type="ECO:0000256" key="1">
    <source>
        <dbReference type="SAM" id="MobiDB-lite"/>
    </source>
</evidence>
<gene>
    <name evidence="2" type="ORF">AZOBR_p260019</name>
</gene>
<accession>A0A9P1JXP5</accession>
<dbReference type="InterPro" id="IPR036374">
    <property type="entry name" value="OxRdtase_Mopterin-bd_sf"/>
</dbReference>
<evidence type="ECO:0000313" key="2">
    <source>
        <dbReference type="EMBL" id="CCD01792.1"/>
    </source>
</evidence>
<evidence type="ECO:0008006" key="4">
    <source>
        <dbReference type="Google" id="ProtNLM"/>
    </source>
</evidence>
<proteinExistence type="predicted"/>
<dbReference type="EMBL" id="HE577329">
    <property type="protein sequence ID" value="CCD01792.1"/>
    <property type="molecule type" value="Genomic_DNA"/>
</dbReference>
<dbReference type="SUPFAM" id="SSF56524">
    <property type="entry name" value="Oxidoreductase molybdopterin-binding domain"/>
    <property type="match status" value="1"/>
</dbReference>
<name>A0A9P1JXP5_9PROT</name>
<reference evidence="2 3" key="1">
    <citation type="journal article" date="2011" name="PLoS Genet.">
        <title>Azospirillum genomes reveal transition of bacteria from aquatic to terrestrial environments.</title>
        <authorList>
            <person name="Wisniewski-Dye F."/>
            <person name="Borziak K."/>
            <person name="Khalsa-Moyers G."/>
            <person name="Alexandre G."/>
            <person name="Sukharnikov L.O."/>
            <person name="Wuichet K."/>
            <person name="Hurst G.B."/>
            <person name="McDonald W.H."/>
            <person name="Robertson J.S."/>
            <person name="Barbe V."/>
            <person name="Calteau A."/>
            <person name="Rouy Z."/>
            <person name="Mangenot S."/>
            <person name="Prigent-Combaret C."/>
            <person name="Normand P."/>
            <person name="Boyer M."/>
            <person name="Siguier P."/>
            <person name="Dessaux Y."/>
            <person name="Elmerich C."/>
            <person name="Condemine G."/>
            <person name="Krishnen G."/>
            <person name="Kennedy I."/>
            <person name="Paterson A.H."/>
            <person name="Gonzalez V."/>
            <person name="Mavingui P."/>
            <person name="Zhulin I.B."/>
        </authorList>
    </citation>
    <scope>NUCLEOTIDE SEQUENCE [LARGE SCALE GENOMIC DNA]</scope>
    <source>
        <strain evidence="2 3">Sp245</strain>
    </source>
</reference>